<reference evidence="1" key="1">
    <citation type="submission" date="2021-06" db="EMBL/GenBank/DDBJ databases">
        <authorList>
            <person name="Kallberg Y."/>
            <person name="Tangrot J."/>
            <person name="Rosling A."/>
        </authorList>
    </citation>
    <scope>NUCLEOTIDE SEQUENCE</scope>
    <source>
        <strain evidence="1">AZ414A</strain>
    </source>
</reference>
<gene>
    <name evidence="1" type="ORF">DEBURN_LOCUS10827</name>
</gene>
<sequence length="53" mass="6214">YINDTMVLENLEETVFGFNTFEVYSTAPTELKTLCTYRENDSMNLHDELVNTF</sequence>
<feature type="non-terminal residue" evidence="1">
    <location>
        <position position="1"/>
    </location>
</feature>
<dbReference type="Proteomes" id="UP000789706">
    <property type="component" value="Unassembled WGS sequence"/>
</dbReference>
<dbReference type="EMBL" id="CAJVPK010003929">
    <property type="protein sequence ID" value="CAG8632311.1"/>
    <property type="molecule type" value="Genomic_DNA"/>
</dbReference>
<proteinExistence type="predicted"/>
<evidence type="ECO:0000313" key="2">
    <source>
        <dbReference type="Proteomes" id="UP000789706"/>
    </source>
</evidence>
<keyword evidence="2" id="KW-1185">Reference proteome</keyword>
<comment type="caution">
    <text evidence="1">The sequence shown here is derived from an EMBL/GenBank/DDBJ whole genome shotgun (WGS) entry which is preliminary data.</text>
</comment>
<protein>
    <submittedName>
        <fullName evidence="1">182_t:CDS:1</fullName>
    </submittedName>
</protein>
<accession>A0A9N9DE48</accession>
<evidence type="ECO:0000313" key="1">
    <source>
        <dbReference type="EMBL" id="CAG8632311.1"/>
    </source>
</evidence>
<name>A0A9N9DE48_9GLOM</name>
<organism evidence="1 2">
    <name type="scientific">Diversispora eburnea</name>
    <dbReference type="NCBI Taxonomy" id="1213867"/>
    <lineage>
        <taxon>Eukaryota</taxon>
        <taxon>Fungi</taxon>
        <taxon>Fungi incertae sedis</taxon>
        <taxon>Mucoromycota</taxon>
        <taxon>Glomeromycotina</taxon>
        <taxon>Glomeromycetes</taxon>
        <taxon>Diversisporales</taxon>
        <taxon>Diversisporaceae</taxon>
        <taxon>Diversispora</taxon>
    </lineage>
</organism>
<dbReference type="AlphaFoldDB" id="A0A9N9DE48"/>